<dbReference type="EMBL" id="FOHX01000020">
    <property type="protein sequence ID" value="SEU42866.1"/>
    <property type="molecule type" value="Genomic_DNA"/>
</dbReference>
<evidence type="ECO:0000259" key="4">
    <source>
        <dbReference type="Pfam" id="PF00561"/>
    </source>
</evidence>
<keyword evidence="6" id="KW-1185">Reference proteome</keyword>
<dbReference type="GO" id="GO:0016787">
    <property type="term" value="F:hydrolase activity"/>
    <property type="evidence" value="ECO:0007669"/>
    <property type="project" value="UniProtKB-KW"/>
</dbReference>
<evidence type="ECO:0000256" key="3">
    <source>
        <dbReference type="ARBA" id="ARBA00022801"/>
    </source>
</evidence>
<reference evidence="5 6" key="1">
    <citation type="submission" date="2016-10" db="EMBL/GenBank/DDBJ databases">
        <authorList>
            <person name="de Groot N.N."/>
        </authorList>
    </citation>
    <scope>NUCLEOTIDE SEQUENCE [LARGE SCALE GENOMIC DNA]</scope>
    <source>
        <strain evidence="5 6">CGMCC 4.5598</strain>
    </source>
</reference>
<dbReference type="PANTHER" id="PTHR43248">
    <property type="entry name" value="2-SUCCINYL-6-HYDROXY-2,4-CYCLOHEXADIENE-1-CARBOXYLATE SYNTHASE"/>
    <property type="match status" value="1"/>
</dbReference>
<dbReference type="Proteomes" id="UP000199361">
    <property type="component" value="Unassembled WGS sequence"/>
</dbReference>
<evidence type="ECO:0000313" key="5">
    <source>
        <dbReference type="EMBL" id="SEU42866.1"/>
    </source>
</evidence>
<name>A0A1I0LPG2_9ACTN</name>
<dbReference type="Pfam" id="PF00561">
    <property type="entry name" value="Abhydrolase_1"/>
    <property type="match status" value="1"/>
</dbReference>
<dbReference type="AlphaFoldDB" id="A0A1I0LPG2"/>
<proteinExistence type="inferred from homology"/>
<dbReference type="InterPro" id="IPR029058">
    <property type="entry name" value="AB_hydrolase_fold"/>
</dbReference>
<dbReference type="Gene3D" id="3.40.50.1820">
    <property type="entry name" value="alpha/beta hydrolase"/>
    <property type="match status" value="1"/>
</dbReference>
<sequence>MTEGGRVKRVLGMVAGMAVLVGLVASVEQPAMAGNAAVEAAPAAPVAPAVWGACPRVTGKAVNAALECATVQVPLDYSRPSGRSIKVAINRIKAKTSRSADRLGALLINPGGPGASGRALTEYVAAGLPAGVRERYDIIGFDPRGVGGSDPAMHCVDPDVFYKAPRQDAVPHGAGDEQRLLARAAEYAGSCGERWSWLLPHLTTENAARDLDQIRAALGEKKISYLGFSYGTYLGAVYATLFPNRVKRLVLDSIVDPTAVWYRSNLAQDHSFERRHRQFLTWIAEHHDVYKLGRTLKQTQFAYYAMRDRLRTRPAGGVMGPSELDDTFTLAGYSDRIWPQFAQAWSDYVRQGDTKGLLDLYDKHGKNDADDENGYAVYLAVQCRDARWPREWSTWRTDMVAAHRTAPFLTWPNAWFNAPCAFWPVSGGTPVNVRGSAKLPPVLMLQARDDAPTPYDGALRMRRLFPTARMVVDQGGNHGVALAGNQCVDRHLAAYLRDGTLPKRDTECAALPAPRPAERMAARRVPASASPGVGGLLGVLGLIGLPSLK</sequence>
<keyword evidence="2" id="KW-0732">Signal</keyword>
<dbReference type="PANTHER" id="PTHR43248:SF29">
    <property type="entry name" value="TRIPEPTIDYL AMINOPEPTIDASE"/>
    <property type="match status" value="1"/>
</dbReference>
<keyword evidence="3 5" id="KW-0378">Hydrolase</keyword>
<gene>
    <name evidence="5" type="ORF">SAMN05421811_120164</name>
</gene>
<protein>
    <submittedName>
        <fullName evidence="5">Alpha/beta hydrolase fold</fullName>
    </submittedName>
</protein>
<dbReference type="SUPFAM" id="SSF53474">
    <property type="entry name" value="alpha/beta-Hydrolases"/>
    <property type="match status" value="1"/>
</dbReference>
<evidence type="ECO:0000256" key="1">
    <source>
        <dbReference type="ARBA" id="ARBA00010088"/>
    </source>
</evidence>
<organism evidence="5 6">
    <name type="scientific">Nonomuraea wenchangensis</name>
    <dbReference type="NCBI Taxonomy" id="568860"/>
    <lineage>
        <taxon>Bacteria</taxon>
        <taxon>Bacillati</taxon>
        <taxon>Actinomycetota</taxon>
        <taxon>Actinomycetes</taxon>
        <taxon>Streptosporangiales</taxon>
        <taxon>Streptosporangiaceae</taxon>
        <taxon>Nonomuraea</taxon>
    </lineage>
</organism>
<evidence type="ECO:0000313" key="6">
    <source>
        <dbReference type="Proteomes" id="UP000199361"/>
    </source>
</evidence>
<feature type="domain" description="AB hydrolase-1" evidence="4">
    <location>
        <begin position="105"/>
        <end position="480"/>
    </location>
</feature>
<evidence type="ECO:0000256" key="2">
    <source>
        <dbReference type="ARBA" id="ARBA00022729"/>
    </source>
</evidence>
<dbReference type="InterPro" id="IPR000073">
    <property type="entry name" value="AB_hydrolase_1"/>
</dbReference>
<accession>A0A1I0LPG2</accession>
<dbReference type="STRING" id="568860.SAMN05421811_120164"/>
<dbReference type="InterPro" id="IPR051601">
    <property type="entry name" value="Serine_prot/Carboxylest_S33"/>
</dbReference>
<comment type="similarity">
    <text evidence="1">Belongs to the peptidase S33 family.</text>
</comment>